<keyword evidence="4" id="KW-1185">Reference proteome</keyword>
<dbReference type="CDD" id="cd01671">
    <property type="entry name" value="CARD"/>
    <property type="match status" value="1"/>
</dbReference>
<feature type="region of interest" description="Disordered" evidence="1">
    <location>
        <begin position="913"/>
        <end position="1034"/>
    </location>
</feature>
<feature type="compositionally biased region" description="Polar residues" evidence="1">
    <location>
        <begin position="965"/>
        <end position="986"/>
    </location>
</feature>
<feature type="compositionally biased region" description="Low complexity" evidence="1">
    <location>
        <begin position="686"/>
        <end position="698"/>
    </location>
</feature>
<comment type="caution">
    <text evidence="3">The sequence shown here is derived from an EMBL/GenBank/DDBJ whole genome shotgun (WGS) entry which is preliminary data.</text>
</comment>
<feature type="compositionally biased region" description="Low complexity" evidence="1">
    <location>
        <begin position="998"/>
        <end position="1018"/>
    </location>
</feature>
<dbReference type="InterPro" id="IPR052685">
    <property type="entry name" value="Apoptosis_Repressor_CARD"/>
</dbReference>
<dbReference type="Pfam" id="PF00619">
    <property type="entry name" value="CARD"/>
    <property type="match status" value="1"/>
</dbReference>
<dbReference type="Proteomes" id="UP000593571">
    <property type="component" value="Unassembled WGS sequence"/>
</dbReference>
<dbReference type="Pfam" id="PF25496">
    <property type="entry name" value="URGCP"/>
    <property type="match status" value="1"/>
</dbReference>
<dbReference type="InterPro" id="IPR001315">
    <property type="entry name" value="CARD"/>
</dbReference>
<evidence type="ECO:0000259" key="2">
    <source>
        <dbReference type="PROSITE" id="PS50209"/>
    </source>
</evidence>
<dbReference type="PROSITE" id="PS50209">
    <property type="entry name" value="CARD"/>
    <property type="match status" value="1"/>
</dbReference>
<proteinExistence type="predicted"/>
<dbReference type="AlphaFoldDB" id="A0A7J8EXB6"/>
<accession>A0A7J8EXB6</accession>
<protein>
    <submittedName>
        <fullName evidence="3">Caspase recruitment domain family member 6</fullName>
    </submittedName>
</protein>
<feature type="region of interest" description="Disordered" evidence="1">
    <location>
        <begin position="679"/>
        <end position="704"/>
    </location>
</feature>
<dbReference type="InterPro" id="IPR011029">
    <property type="entry name" value="DEATH-like_dom_sf"/>
</dbReference>
<evidence type="ECO:0000256" key="1">
    <source>
        <dbReference type="SAM" id="MobiDB-lite"/>
    </source>
</evidence>
<dbReference type="OrthoDB" id="9449373at2759"/>
<feature type="region of interest" description="Disordered" evidence="1">
    <location>
        <begin position="811"/>
        <end position="834"/>
    </location>
</feature>
<dbReference type="PANTHER" id="PTHR22797:SF36">
    <property type="entry name" value="CASPASE RECRUITMENT DOMAIN-CONTAINING PROTEIN 6"/>
    <property type="match status" value="1"/>
</dbReference>
<evidence type="ECO:0000313" key="3">
    <source>
        <dbReference type="EMBL" id="KAF6439961.1"/>
    </source>
</evidence>
<dbReference type="EMBL" id="JACASE010000008">
    <property type="protein sequence ID" value="KAF6439961.1"/>
    <property type="molecule type" value="Genomic_DNA"/>
</dbReference>
<name>A0A7J8EXB6_ROUAE</name>
<dbReference type="SUPFAM" id="SSF47986">
    <property type="entry name" value="DEATH domain"/>
    <property type="match status" value="1"/>
</dbReference>
<dbReference type="PANTHER" id="PTHR22797">
    <property type="entry name" value="CARD6/NUCLEOLAR PROTEIN 3"/>
    <property type="match status" value="1"/>
</dbReference>
<dbReference type="GO" id="GO:0042981">
    <property type="term" value="P:regulation of apoptotic process"/>
    <property type="evidence" value="ECO:0007669"/>
    <property type="project" value="InterPro"/>
</dbReference>
<dbReference type="Gene3D" id="1.10.533.10">
    <property type="entry name" value="Death Domain, Fas"/>
    <property type="match status" value="1"/>
</dbReference>
<feature type="compositionally biased region" description="Polar residues" evidence="1">
    <location>
        <begin position="932"/>
        <end position="956"/>
    </location>
</feature>
<evidence type="ECO:0000313" key="4">
    <source>
        <dbReference type="Proteomes" id="UP000593571"/>
    </source>
</evidence>
<dbReference type="InterPro" id="IPR057365">
    <property type="entry name" value="URGCP"/>
</dbReference>
<gene>
    <name evidence="3" type="ORF">HJG63_002098</name>
</gene>
<sequence length="1034" mass="117688">MATRSVPSEIIERERKKLLEILQQDPDSVLDTLTSRSLISEEEYETLENITDPLKKIRKLLILIQKKGEVSCQHFLKCLCSTFPESPTIWHLEHEFLKHENIERPQCIEVNENSQDMFFPEEKQPENCEITVSFKEKEHLDLGTSEIFVDKKTYSYRETAWSPRKNEKERNTPEVTLPHLVENVEYEIPATIDYLQDEQRYEEPDDSLYLGEEEYLESVVYSEDAETTEEEEGYNDPEHHVYYGEEDFEYSETTEFSDEEQNYGDSEPGMSLEEEEKSMEEKKKLFKDVLSCLNMDRSRKLLPDFVKQFSLDRGCNWTPQSPGDLAWHFLMKVQALDVTARDSVLRHKVPCEDSKGELPTGVENLEMRDIQTINPLDVLCASMLCSDSSLQRRVLSSMYQCQFALPLLLPDSENNKSILMLGAMKDIMKKQSTQSSGGPTRETETFLTLLKVPVISFVRLGDCSFSKSRILNTLLSPAQQKSHKIFLHQDLPVLVLPRQISDGLVEITWCFPDSDSLKENPSFFQKPVAVANLRGDLESFWTQFGFLMEVSSAVFFFTNRLGEKEWNLLMFLGEAATERCYFVLSPQARENEEAQIFQRILKLKPSQLLFWEEEEAGDKGKNIKGLQAALQEVMSSSLRYVSVEDMACLARELGIQVDQDFENVQGIQVSPGENLAGTVEDEGQQRHSQPQSSPGSPGETPVKEPVADCEVSQMLQNVHLGPVFTRHLQNSCPLPVRIGCNFNHVSLKAPWVRGSHFWSEQKTKWFRPSPFQNSRVHSRGKGFGIQYFQPQRFFSGERFMHFSRPARGHHVHGTFVRPPRPPCQRVQAWPEGSRERSARVVSQVGHLHSLSSQPAGPVGKPQSGQPRAWRTQIPEATGKLMRTASHTVNPHPQPFQSAGVMQKPTRPAFRQGFKQKMQGGPSNPVFHMGSHPVSNSKVLPSSQFRSNQPQPSQVRHSQPKPFQPMPSQLKHTQMKATHPQPSQAKCSPSKPTQPKPCQPQSSQSKPSQPRSAQPKSSQTRPSQAKAGPKRVGKH</sequence>
<feature type="domain" description="CARD" evidence="2">
    <location>
        <begin position="3"/>
        <end position="79"/>
    </location>
</feature>
<reference evidence="3 4" key="1">
    <citation type="journal article" date="2020" name="Nature">
        <title>Six reference-quality genomes reveal evolution of bat adaptations.</title>
        <authorList>
            <person name="Jebb D."/>
            <person name="Huang Z."/>
            <person name="Pippel M."/>
            <person name="Hughes G.M."/>
            <person name="Lavrichenko K."/>
            <person name="Devanna P."/>
            <person name="Winkler S."/>
            <person name="Jermiin L.S."/>
            <person name="Skirmuntt E.C."/>
            <person name="Katzourakis A."/>
            <person name="Burkitt-Gray L."/>
            <person name="Ray D.A."/>
            <person name="Sullivan K.A.M."/>
            <person name="Roscito J.G."/>
            <person name="Kirilenko B.M."/>
            <person name="Davalos L.M."/>
            <person name="Corthals A.P."/>
            <person name="Power M.L."/>
            <person name="Jones G."/>
            <person name="Ransome R.D."/>
            <person name="Dechmann D.K.N."/>
            <person name="Locatelli A.G."/>
            <person name="Puechmaille S.J."/>
            <person name="Fedrigo O."/>
            <person name="Jarvis E.D."/>
            <person name="Hiller M."/>
            <person name="Vernes S.C."/>
            <person name="Myers E.W."/>
            <person name="Teeling E.C."/>
        </authorList>
    </citation>
    <scope>NUCLEOTIDE SEQUENCE [LARGE SCALE GENOMIC DNA]</scope>
    <source>
        <strain evidence="3">MRouAeg1</strain>
        <tissue evidence="3">Muscle</tissue>
    </source>
</reference>
<dbReference type="SMART" id="SM00114">
    <property type="entry name" value="CARD"/>
    <property type="match status" value="1"/>
</dbReference>
<organism evidence="3 4">
    <name type="scientific">Rousettus aegyptiacus</name>
    <name type="common">Egyptian fruit bat</name>
    <name type="synonym">Pteropus aegyptiacus</name>
    <dbReference type="NCBI Taxonomy" id="9407"/>
    <lineage>
        <taxon>Eukaryota</taxon>
        <taxon>Metazoa</taxon>
        <taxon>Chordata</taxon>
        <taxon>Craniata</taxon>
        <taxon>Vertebrata</taxon>
        <taxon>Euteleostomi</taxon>
        <taxon>Mammalia</taxon>
        <taxon>Eutheria</taxon>
        <taxon>Laurasiatheria</taxon>
        <taxon>Chiroptera</taxon>
        <taxon>Yinpterochiroptera</taxon>
        <taxon>Pteropodoidea</taxon>
        <taxon>Pteropodidae</taxon>
        <taxon>Rousettinae</taxon>
        <taxon>Rousettus</taxon>
    </lineage>
</organism>